<reference evidence="4" key="1">
    <citation type="submission" date="2016-04" db="EMBL/GenBank/DDBJ databases">
        <title>Complete Genome Sequences of Twelve Strains of a Stable Defined Moderately Diverse Mouse Microbiota 2 (sDMDMm2).</title>
        <authorList>
            <person name="Uchimura Y."/>
            <person name="Wyss M."/>
            <person name="Brugiroux S."/>
            <person name="Limenitakis J.P."/>
            <person name="Stecher B."/>
            <person name="McCoy K.D."/>
            <person name="Macpherson A.J."/>
        </authorList>
    </citation>
    <scope>NUCLEOTIDE SEQUENCE [LARGE SCALE GENOMIC DNA]</scope>
    <source>
        <strain evidence="4">I48</strain>
    </source>
</reference>
<dbReference type="Proteomes" id="UP000092631">
    <property type="component" value="Chromosome"/>
</dbReference>
<gene>
    <name evidence="3" type="ORF">A4V03_19485</name>
</gene>
<name>A0A1C7H7Q5_9BACE</name>
<proteinExistence type="predicted"/>
<dbReference type="InterPro" id="IPR024480">
    <property type="entry name" value="DUF3868"/>
</dbReference>
<keyword evidence="4" id="KW-1185">Reference proteome</keyword>
<dbReference type="Pfam" id="PF12984">
    <property type="entry name" value="DUF3868"/>
    <property type="match status" value="1"/>
</dbReference>
<dbReference type="EMBL" id="CP015401">
    <property type="protein sequence ID" value="ANU59942.2"/>
    <property type="molecule type" value="Genomic_DNA"/>
</dbReference>
<dbReference type="InterPro" id="IPR036737">
    <property type="entry name" value="OmpA-like_sf"/>
</dbReference>
<feature type="region of interest" description="Disordered" evidence="1">
    <location>
        <begin position="1"/>
        <end position="22"/>
    </location>
</feature>
<evidence type="ECO:0000256" key="1">
    <source>
        <dbReference type="SAM" id="MobiDB-lite"/>
    </source>
</evidence>
<evidence type="ECO:0000313" key="4">
    <source>
        <dbReference type="Proteomes" id="UP000092631"/>
    </source>
</evidence>
<protein>
    <recommendedName>
        <fullName evidence="2">DUF3868 domain-containing protein</fullName>
    </recommendedName>
</protein>
<dbReference type="InterPro" id="IPR011990">
    <property type="entry name" value="TPR-like_helical_dom_sf"/>
</dbReference>
<feature type="domain" description="DUF3868" evidence="2">
    <location>
        <begin position="29"/>
        <end position="87"/>
    </location>
</feature>
<accession>A0A1C7H7Q5</accession>
<evidence type="ECO:0000313" key="3">
    <source>
        <dbReference type="EMBL" id="ANU59942.2"/>
    </source>
</evidence>
<evidence type="ECO:0000259" key="2">
    <source>
        <dbReference type="Pfam" id="PF12984"/>
    </source>
</evidence>
<sequence length="466" mass="52171">MGTATAGISVASPATGTLPEQDPRVRDLKVERSENNLFVSMQLDLSELTLKSNREITYLPVLTFGERHLELPRVIVAGRNRYIQNLRHGDLSHGARLCRPGKVIDYSALIPYEQWMETATLSLFEDECGCGFNVVSHDRKDLAVLDFTPKVFKPAYAFVTPVAELVKTREARGSAYIDFPVNRTEIRPDYRRNPEELQKIRHTIDVLRSDADTRIVSVSIEGFASPEGPYANNERLAKGRTEALLGYVRGLYTFDASIMKSSWVAEDWAGLRRYVQSSDIAQKADILSILDMENLTPDAREWKLKSAYPEQYRFLLENVYPGLRHSDYAVEYIIRSYTNVEEIKAVMKSAPQKLSLHEMNVVAQSLEPGSDEYCEVFEVAVRMYPDDPVANLNAANIALGRDELERAAGYLAKAGNTPEATYARGIYAAKGGDYVEAVRLFDDASKAGVRQAAEAVAQLRELGLIE</sequence>
<organism evidence="3 4">
    <name type="scientific">Bacteroides caecimuris</name>
    <dbReference type="NCBI Taxonomy" id="1796613"/>
    <lineage>
        <taxon>Bacteria</taxon>
        <taxon>Pseudomonadati</taxon>
        <taxon>Bacteroidota</taxon>
        <taxon>Bacteroidia</taxon>
        <taxon>Bacteroidales</taxon>
        <taxon>Bacteroidaceae</taxon>
        <taxon>Bacteroides</taxon>
    </lineage>
</organism>
<dbReference type="AlphaFoldDB" id="A0A1C7H7Q5"/>
<dbReference type="OrthoDB" id="1100173at2"/>
<dbReference type="Gene3D" id="3.30.1330.60">
    <property type="entry name" value="OmpA-like domain"/>
    <property type="match status" value="1"/>
</dbReference>
<dbReference type="SUPFAM" id="SSF48452">
    <property type="entry name" value="TPR-like"/>
    <property type="match status" value="1"/>
</dbReference>
<dbReference type="SUPFAM" id="SSF103088">
    <property type="entry name" value="OmpA-like"/>
    <property type="match status" value="1"/>
</dbReference>
<dbReference type="KEGG" id="bcae:A4V03_19485"/>
<dbReference type="Gene3D" id="1.25.40.10">
    <property type="entry name" value="Tetratricopeptide repeat domain"/>
    <property type="match status" value="1"/>
</dbReference>